<dbReference type="InterPro" id="IPR050109">
    <property type="entry name" value="HTH-type_TetR-like_transc_reg"/>
</dbReference>
<dbReference type="Pfam" id="PF00440">
    <property type="entry name" value="TetR_N"/>
    <property type="match status" value="1"/>
</dbReference>
<dbReference type="AlphaFoldDB" id="A0A1I0PD13"/>
<dbReference type="InterPro" id="IPR001647">
    <property type="entry name" value="HTH_TetR"/>
</dbReference>
<dbReference type="Pfam" id="PF14246">
    <property type="entry name" value="TetR_C_7"/>
    <property type="match status" value="1"/>
</dbReference>
<proteinExistence type="predicted"/>
<gene>
    <name evidence="6" type="ORF">SAMN05444851_1548</name>
</gene>
<evidence type="ECO:0000256" key="3">
    <source>
        <dbReference type="ARBA" id="ARBA00023163"/>
    </source>
</evidence>
<protein>
    <submittedName>
        <fullName evidence="6">Transcriptional regulator, TetR family</fullName>
    </submittedName>
</protein>
<feature type="DNA-binding region" description="H-T-H motif" evidence="4">
    <location>
        <begin position="43"/>
        <end position="62"/>
    </location>
</feature>
<dbReference type="PROSITE" id="PS50977">
    <property type="entry name" value="HTH_TETR_2"/>
    <property type="match status" value="1"/>
</dbReference>
<dbReference type="Gene3D" id="1.10.357.10">
    <property type="entry name" value="Tetracycline Repressor, domain 2"/>
    <property type="match status" value="1"/>
</dbReference>
<keyword evidence="3" id="KW-0804">Transcription</keyword>
<dbReference type="GO" id="GO:0000976">
    <property type="term" value="F:transcription cis-regulatory region binding"/>
    <property type="evidence" value="ECO:0007669"/>
    <property type="project" value="TreeGrafter"/>
</dbReference>
<dbReference type="STRING" id="1173584.SAMN05444851_1548"/>
<dbReference type="GO" id="GO:0003700">
    <property type="term" value="F:DNA-binding transcription factor activity"/>
    <property type="evidence" value="ECO:0007669"/>
    <property type="project" value="TreeGrafter"/>
</dbReference>
<name>A0A1I0PD13_9RHOB</name>
<keyword evidence="1" id="KW-0805">Transcription regulation</keyword>
<reference evidence="6 7" key="1">
    <citation type="submission" date="2016-10" db="EMBL/GenBank/DDBJ databases">
        <authorList>
            <person name="de Groot N.N."/>
        </authorList>
    </citation>
    <scope>NUCLEOTIDE SEQUENCE [LARGE SCALE GENOMIC DNA]</scope>
    <source>
        <strain evidence="6 7">DSM 29439</strain>
    </source>
</reference>
<evidence type="ECO:0000256" key="4">
    <source>
        <dbReference type="PROSITE-ProRule" id="PRU00335"/>
    </source>
</evidence>
<accession>A0A1I0PD13</accession>
<dbReference type="Proteomes" id="UP000199650">
    <property type="component" value="Unassembled WGS sequence"/>
</dbReference>
<evidence type="ECO:0000313" key="6">
    <source>
        <dbReference type="EMBL" id="SEW12172.1"/>
    </source>
</evidence>
<dbReference type="InterPro" id="IPR009057">
    <property type="entry name" value="Homeodomain-like_sf"/>
</dbReference>
<dbReference type="PANTHER" id="PTHR30055">
    <property type="entry name" value="HTH-TYPE TRANSCRIPTIONAL REGULATOR RUTR"/>
    <property type="match status" value="1"/>
</dbReference>
<dbReference type="PANTHER" id="PTHR30055:SF234">
    <property type="entry name" value="HTH-TYPE TRANSCRIPTIONAL REGULATOR BETI"/>
    <property type="match status" value="1"/>
</dbReference>
<organism evidence="6 7">
    <name type="scientific">Aliiroseovarius sediminilitoris</name>
    <dbReference type="NCBI Taxonomy" id="1173584"/>
    <lineage>
        <taxon>Bacteria</taxon>
        <taxon>Pseudomonadati</taxon>
        <taxon>Pseudomonadota</taxon>
        <taxon>Alphaproteobacteria</taxon>
        <taxon>Rhodobacterales</taxon>
        <taxon>Paracoccaceae</taxon>
        <taxon>Aliiroseovarius</taxon>
    </lineage>
</organism>
<keyword evidence="7" id="KW-1185">Reference proteome</keyword>
<evidence type="ECO:0000256" key="1">
    <source>
        <dbReference type="ARBA" id="ARBA00023015"/>
    </source>
</evidence>
<dbReference type="SUPFAM" id="SSF48498">
    <property type="entry name" value="Tetracyclin repressor-like, C-terminal domain"/>
    <property type="match status" value="1"/>
</dbReference>
<evidence type="ECO:0000313" key="7">
    <source>
        <dbReference type="Proteomes" id="UP000199650"/>
    </source>
</evidence>
<dbReference type="EMBL" id="FOJB01000001">
    <property type="protein sequence ID" value="SEW12172.1"/>
    <property type="molecule type" value="Genomic_DNA"/>
</dbReference>
<evidence type="ECO:0000259" key="5">
    <source>
        <dbReference type="PROSITE" id="PS50977"/>
    </source>
</evidence>
<dbReference type="PRINTS" id="PR00455">
    <property type="entry name" value="HTHTETR"/>
</dbReference>
<dbReference type="OrthoDB" id="7914379at2"/>
<dbReference type="SUPFAM" id="SSF46689">
    <property type="entry name" value="Homeodomain-like"/>
    <property type="match status" value="1"/>
</dbReference>
<sequence>MYIYCQDRSRKHTMTPDKQDERRRQIEAAAFDVLAEKGYRSTSMLQIAKRAAASNQTLYAWYGNKQTLFQSLIEENARNVKDLLRDALDNHSDPQDTLRALGPLLLAFTTGEKAIIMNRAAIADADETGLLGEAIDSAARHEMVALITAIMTQLVAAGRFRDDTDPADAAESYISLLFGEVQLRQALGRMDVLDRTAIAQRAERAFDLTSRLYGATG</sequence>
<dbReference type="InterPro" id="IPR036271">
    <property type="entry name" value="Tet_transcr_reg_TetR-rel_C_sf"/>
</dbReference>
<evidence type="ECO:0000256" key="2">
    <source>
        <dbReference type="ARBA" id="ARBA00023125"/>
    </source>
</evidence>
<dbReference type="InterPro" id="IPR039536">
    <property type="entry name" value="TetR_C_Proteobacteria"/>
</dbReference>
<keyword evidence="2 4" id="KW-0238">DNA-binding</keyword>
<feature type="domain" description="HTH tetR-type" evidence="5">
    <location>
        <begin position="20"/>
        <end position="80"/>
    </location>
</feature>